<keyword evidence="3" id="KW-1185">Reference proteome</keyword>
<dbReference type="InterPro" id="IPR002818">
    <property type="entry name" value="DJ-1/PfpI"/>
</dbReference>
<evidence type="ECO:0000313" key="3">
    <source>
        <dbReference type="Proteomes" id="UP000237889"/>
    </source>
</evidence>
<evidence type="ECO:0000313" key="2">
    <source>
        <dbReference type="EMBL" id="AVO46295.1"/>
    </source>
</evidence>
<reference evidence="2 3" key="1">
    <citation type="submission" date="2018-03" db="EMBL/GenBank/DDBJ databases">
        <title>Genome sequencing of Phreatobacter sp.</title>
        <authorList>
            <person name="Kim S.-J."/>
            <person name="Heo J."/>
            <person name="Kwon S.-W."/>
        </authorList>
    </citation>
    <scope>NUCLEOTIDE SEQUENCE [LARGE SCALE GENOMIC DNA]</scope>
    <source>
        <strain evidence="2 3">S-12</strain>
    </source>
</reference>
<dbReference type="OrthoDB" id="186587at2"/>
<dbReference type="PANTHER" id="PTHR43130">
    <property type="entry name" value="ARAC-FAMILY TRANSCRIPTIONAL REGULATOR"/>
    <property type="match status" value="1"/>
</dbReference>
<gene>
    <name evidence="2" type="ORF">C6569_15205</name>
</gene>
<name>A0A2S0NDR6_9HYPH</name>
<dbReference type="InterPro" id="IPR029062">
    <property type="entry name" value="Class_I_gatase-like"/>
</dbReference>
<dbReference type="Proteomes" id="UP000237889">
    <property type="component" value="Chromosome"/>
</dbReference>
<evidence type="ECO:0000259" key="1">
    <source>
        <dbReference type="Pfam" id="PF01965"/>
    </source>
</evidence>
<dbReference type="AlphaFoldDB" id="A0A2S0NDR6"/>
<dbReference type="EMBL" id="CP027668">
    <property type="protein sequence ID" value="AVO46295.1"/>
    <property type="molecule type" value="Genomic_DNA"/>
</dbReference>
<dbReference type="KEGG" id="phr:C6569_15205"/>
<keyword evidence="2" id="KW-0808">Transferase</keyword>
<dbReference type="GO" id="GO:0006355">
    <property type="term" value="P:regulation of DNA-templated transcription"/>
    <property type="evidence" value="ECO:0007669"/>
    <property type="project" value="TreeGrafter"/>
</dbReference>
<dbReference type="GO" id="GO:0016740">
    <property type="term" value="F:transferase activity"/>
    <property type="evidence" value="ECO:0007669"/>
    <property type="project" value="UniProtKB-KW"/>
</dbReference>
<sequence>MARDRQAAARIGVIVYGGVEPIDIGGTVGVVSMASRILPNIASLTIAENPGPVVLAGGLTIIADEGFDTAPPCDVFIVTGGPGWREQVKDAAMLAFLKTIAPDRLASVCTGALILAAAGALDGHTITTRRSAVGAEPLAPLALIGTMASGAMPVTAAVVEDRGIVTGGGVSLAIDATLHLIGRLYGEDARDDVAAIIEYDRAFAANRAALGHVIG</sequence>
<accession>A0A2S0NDR6</accession>
<proteinExistence type="predicted"/>
<dbReference type="Gene3D" id="3.40.50.880">
    <property type="match status" value="1"/>
</dbReference>
<protein>
    <submittedName>
        <fullName evidence="2">Glutamine amidotransferase</fullName>
    </submittedName>
</protein>
<dbReference type="SUPFAM" id="SSF52317">
    <property type="entry name" value="Class I glutamine amidotransferase-like"/>
    <property type="match status" value="1"/>
</dbReference>
<organism evidence="2 3">
    <name type="scientific">Phreatobacter cathodiphilus</name>
    <dbReference type="NCBI Taxonomy" id="1868589"/>
    <lineage>
        <taxon>Bacteria</taxon>
        <taxon>Pseudomonadati</taxon>
        <taxon>Pseudomonadota</taxon>
        <taxon>Alphaproteobacteria</taxon>
        <taxon>Hyphomicrobiales</taxon>
        <taxon>Phreatobacteraceae</taxon>
        <taxon>Phreatobacter</taxon>
    </lineage>
</organism>
<dbReference type="Pfam" id="PF01965">
    <property type="entry name" value="DJ-1_PfpI"/>
    <property type="match status" value="1"/>
</dbReference>
<dbReference type="InterPro" id="IPR052158">
    <property type="entry name" value="INH-QAR"/>
</dbReference>
<dbReference type="PANTHER" id="PTHR43130:SF3">
    <property type="entry name" value="HTH-TYPE TRANSCRIPTIONAL REGULATOR RV1931C"/>
    <property type="match status" value="1"/>
</dbReference>
<dbReference type="RefSeq" id="WP_106749636.1">
    <property type="nucleotide sequence ID" value="NZ_CP027668.1"/>
</dbReference>
<feature type="domain" description="DJ-1/PfpI" evidence="1">
    <location>
        <begin position="10"/>
        <end position="179"/>
    </location>
</feature>
<keyword evidence="2" id="KW-0315">Glutamine amidotransferase</keyword>